<feature type="transmembrane region" description="Helical" evidence="7">
    <location>
        <begin position="182"/>
        <end position="200"/>
    </location>
</feature>
<comment type="caution">
    <text evidence="9">The sequence shown here is derived from an EMBL/GenBank/DDBJ whole genome shotgun (WGS) entry which is preliminary data.</text>
</comment>
<dbReference type="SUPFAM" id="SSF116726">
    <property type="entry name" value="TrkA C-terminal domain-like"/>
    <property type="match status" value="2"/>
</dbReference>
<feature type="transmembrane region" description="Helical" evidence="7">
    <location>
        <begin position="102"/>
        <end position="123"/>
    </location>
</feature>
<dbReference type="InterPro" id="IPR036721">
    <property type="entry name" value="RCK_C_sf"/>
</dbReference>
<evidence type="ECO:0000256" key="5">
    <source>
        <dbReference type="ARBA" id="ARBA00022989"/>
    </source>
</evidence>
<evidence type="ECO:0000256" key="6">
    <source>
        <dbReference type="ARBA" id="ARBA00023136"/>
    </source>
</evidence>
<name>A0A4R3KPR0_9SPHI</name>
<reference evidence="9 10" key="1">
    <citation type="submission" date="2019-03" db="EMBL/GenBank/DDBJ databases">
        <title>Genomic Encyclopedia of Type Strains, Phase IV (KMG-IV): sequencing the most valuable type-strain genomes for metagenomic binning, comparative biology and taxonomic classification.</title>
        <authorList>
            <person name="Goeker M."/>
        </authorList>
    </citation>
    <scope>NUCLEOTIDE SEQUENCE [LARGE SCALE GENOMIC DNA]</scope>
    <source>
        <strain evidence="9 10">DSM 21100</strain>
    </source>
</reference>
<keyword evidence="2" id="KW-0813">Transport</keyword>
<dbReference type="OrthoDB" id="9765532at2"/>
<keyword evidence="10" id="KW-1185">Reference proteome</keyword>
<feature type="transmembrane region" description="Helical" evidence="7">
    <location>
        <begin position="144"/>
        <end position="170"/>
    </location>
</feature>
<feature type="transmembrane region" description="Helical" evidence="7">
    <location>
        <begin position="32"/>
        <end position="54"/>
    </location>
</feature>
<evidence type="ECO:0000256" key="1">
    <source>
        <dbReference type="ARBA" id="ARBA00004141"/>
    </source>
</evidence>
<evidence type="ECO:0000256" key="4">
    <source>
        <dbReference type="ARBA" id="ARBA00022737"/>
    </source>
</evidence>
<feature type="domain" description="RCK C-terminal" evidence="8">
    <location>
        <begin position="299"/>
        <end position="383"/>
    </location>
</feature>
<dbReference type="GO" id="GO:0006813">
    <property type="term" value="P:potassium ion transport"/>
    <property type="evidence" value="ECO:0007669"/>
    <property type="project" value="InterPro"/>
</dbReference>
<gene>
    <name evidence="9" type="ORF">EDD80_10615</name>
</gene>
<dbReference type="Pfam" id="PF03600">
    <property type="entry name" value="CitMHS"/>
    <property type="match status" value="2"/>
</dbReference>
<dbReference type="PANTHER" id="PTHR43652:SF2">
    <property type="entry name" value="BASIC AMINO ACID ANTIPORTER YFCC-RELATED"/>
    <property type="match status" value="1"/>
</dbReference>
<proteinExistence type="predicted"/>
<evidence type="ECO:0000256" key="3">
    <source>
        <dbReference type="ARBA" id="ARBA00022692"/>
    </source>
</evidence>
<dbReference type="GO" id="GO:0008324">
    <property type="term" value="F:monoatomic cation transmembrane transporter activity"/>
    <property type="evidence" value="ECO:0007669"/>
    <property type="project" value="InterPro"/>
</dbReference>
<dbReference type="RefSeq" id="WP_132129278.1">
    <property type="nucleotide sequence ID" value="NZ_SMAD01000006.1"/>
</dbReference>
<keyword evidence="6 7" id="KW-0472">Membrane</keyword>
<organism evidence="9 10">
    <name type="scientific">Anseongella ginsenosidimutans</name>
    <dbReference type="NCBI Taxonomy" id="496056"/>
    <lineage>
        <taxon>Bacteria</taxon>
        <taxon>Pseudomonadati</taxon>
        <taxon>Bacteroidota</taxon>
        <taxon>Sphingobacteriia</taxon>
        <taxon>Sphingobacteriales</taxon>
        <taxon>Sphingobacteriaceae</taxon>
        <taxon>Anseongella</taxon>
    </lineage>
</organism>
<keyword evidence="4" id="KW-0677">Repeat</keyword>
<evidence type="ECO:0000313" key="10">
    <source>
        <dbReference type="Proteomes" id="UP000295807"/>
    </source>
</evidence>
<dbReference type="InterPro" id="IPR006037">
    <property type="entry name" value="RCK_C"/>
</dbReference>
<keyword evidence="5 7" id="KW-1133">Transmembrane helix</keyword>
<evidence type="ECO:0000256" key="7">
    <source>
        <dbReference type="SAM" id="Phobius"/>
    </source>
</evidence>
<dbReference type="Pfam" id="PF02080">
    <property type="entry name" value="TrkA_C"/>
    <property type="match status" value="2"/>
</dbReference>
<feature type="transmembrane region" description="Helical" evidence="7">
    <location>
        <begin position="491"/>
        <end position="520"/>
    </location>
</feature>
<dbReference type="InterPro" id="IPR051679">
    <property type="entry name" value="DASS-Related_Transporters"/>
</dbReference>
<comment type="subcellular location">
    <subcellularLocation>
        <location evidence="1">Membrane</location>
        <topology evidence="1">Multi-pass membrane protein</topology>
    </subcellularLocation>
</comment>
<accession>A0A4R3KPR0</accession>
<keyword evidence="3 7" id="KW-0812">Transmembrane</keyword>
<dbReference type="PROSITE" id="PS51202">
    <property type="entry name" value="RCK_C"/>
    <property type="match status" value="2"/>
</dbReference>
<feature type="transmembrane region" description="Helical" evidence="7">
    <location>
        <begin position="570"/>
        <end position="590"/>
    </location>
</feature>
<dbReference type="Proteomes" id="UP000295807">
    <property type="component" value="Unassembled WGS sequence"/>
</dbReference>
<evidence type="ECO:0000313" key="9">
    <source>
        <dbReference type="EMBL" id="TCS86706.1"/>
    </source>
</evidence>
<dbReference type="Gene3D" id="3.30.70.1450">
    <property type="entry name" value="Regulator of K+ conductance, C-terminal domain"/>
    <property type="match status" value="2"/>
</dbReference>
<evidence type="ECO:0000259" key="8">
    <source>
        <dbReference type="PROSITE" id="PS51202"/>
    </source>
</evidence>
<dbReference type="EMBL" id="SMAD01000006">
    <property type="protein sequence ID" value="TCS86706.1"/>
    <property type="molecule type" value="Genomic_DNA"/>
</dbReference>
<evidence type="ECO:0000256" key="2">
    <source>
        <dbReference type="ARBA" id="ARBA00022448"/>
    </source>
</evidence>
<dbReference type="PANTHER" id="PTHR43652">
    <property type="entry name" value="BASIC AMINO ACID ANTIPORTER YFCC-RELATED"/>
    <property type="match status" value="1"/>
</dbReference>
<feature type="transmembrane region" description="Helical" evidence="7">
    <location>
        <begin position="61"/>
        <end position="82"/>
    </location>
</feature>
<dbReference type="AlphaFoldDB" id="A0A4R3KPR0"/>
<feature type="domain" description="RCK C-terminal" evidence="8">
    <location>
        <begin position="210"/>
        <end position="295"/>
    </location>
</feature>
<dbReference type="GO" id="GO:0005886">
    <property type="term" value="C:plasma membrane"/>
    <property type="evidence" value="ECO:0007669"/>
    <property type="project" value="TreeGrafter"/>
</dbReference>
<sequence>MLELSPSAQQILVLTVTFLVVLALFWERIKPSVIFFGAVICFLLAGVVPTEALLESFSNESILSIFLLIFITAAVNDHFNLLGGLDRLFGNARSPRAFTLRMTSGVALISSVMNNTPIVALMIPYVYRWAKKRGLHPSRFLIPLSYAAIVGGMITVIGTSTNLVLNGLIASKGDPILEWDDFLWLGLLVTVAGVLFLYFIGYRLLPDRADVLEELNEQTREYLVETRVPPGSSLVGQSIASASLRNLKGIYLFEIARKGQVINPVAPEEQLCENDSLFFAGDTENVIELIRDGNGLMLPTAASQREPLSNVVEMVVPANSLLIGHTLKELNFREDYDAAVIAIHRNGEKLHGKIGEIYIKAGDLMLLSAGRNFDKRVNQNRILYPVSVVQKVQESSPWQRRWFIFLFLLFMGLVLGGLLDLFTGLLLVTSALVLLGLLGIADLKRHLDVELLIILASSLTFSRALIDSGAAVMVAEGVTSFFGMWGDFGVLTGLFVLTLVLTSFVTHVAAVSVVFPIAYAMCHGMGVDPTPYYVGVAFAASASFHAPFSYQTNLMVYGPGGYKFKDFLKIGIPFTLIYSVICIVFIMWYYGF</sequence>
<feature type="transmembrane region" description="Helical" evidence="7">
    <location>
        <begin position="7"/>
        <end position="26"/>
    </location>
</feature>
<protein>
    <submittedName>
        <fullName evidence="9">Di/tricarboxylate transporter</fullName>
    </submittedName>
</protein>
<dbReference type="InterPro" id="IPR004680">
    <property type="entry name" value="Cit_transptr-like_dom"/>
</dbReference>
<feature type="transmembrane region" description="Helical" evidence="7">
    <location>
        <begin position="425"/>
        <end position="443"/>
    </location>
</feature>